<comment type="similarity">
    <text evidence="1">Belongs to the annexin family.</text>
</comment>
<reference evidence="7" key="2">
    <citation type="submission" date="2010-04" db="EMBL/GenBank/DDBJ databases">
        <authorList>
            <person name="Buell R."/>
            <person name="Hamilton J."/>
            <person name="Hostetler J."/>
        </authorList>
    </citation>
    <scope>NUCLEOTIDE SEQUENCE [LARGE SCALE GENOMIC DNA]</scope>
    <source>
        <strain evidence="7">DAOM:BR144</strain>
    </source>
</reference>
<organism evidence="6 7">
    <name type="scientific">Globisporangium ultimum (strain ATCC 200006 / CBS 805.95 / DAOM BR144)</name>
    <name type="common">Pythium ultimum</name>
    <dbReference type="NCBI Taxonomy" id="431595"/>
    <lineage>
        <taxon>Eukaryota</taxon>
        <taxon>Sar</taxon>
        <taxon>Stramenopiles</taxon>
        <taxon>Oomycota</taxon>
        <taxon>Peronosporomycetes</taxon>
        <taxon>Pythiales</taxon>
        <taxon>Pythiaceae</taxon>
        <taxon>Globisporangium</taxon>
    </lineage>
</organism>
<dbReference type="GO" id="GO:0005886">
    <property type="term" value="C:plasma membrane"/>
    <property type="evidence" value="ECO:0007669"/>
    <property type="project" value="TreeGrafter"/>
</dbReference>
<dbReference type="InterPro" id="IPR001464">
    <property type="entry name" value="Annexin"/>
</dbReference>
<dbReference type="OMA" id="FMENQEQ"/>
<dbReference type="PANTHER" id="PTHR10502:SF102">
    <property type="entry name" value="ANNEXIN B11"/>
    <property type="match status" value="1"/>
</dbReference>
<proteinExistence type="inferred from homology"/>
<keyword evidence="2" id="KW-0677">Repeat</keyword>
<evidence type="ECO:0000256" key="5">
    <source>
        <dbReference type="ARBA" id="ARBA00023302"/>
    </source>
</evidence>
<dbReference type="VEuPathDB" id="FungiDB:PYU1_G010208"/>
<evidence type="ECO:0000256" key="1">
    <source>
        <dbReference type="ARBA" id="ARBA00007831"/>
    </source>
</evidence>
<dbReference type="SMART" id="SM00335">
    <property type="entry name" value="ANX"/>
    <property type="match status" value="3"/>
</dbReference>
<dbReference type="InParanoid" id="K3WZ29"/>
<name>K3WZ29_GLOUD</name>
<dbReference type="InterPro" id="IPR018502">
    <property type="entry name" value="Annexin_repeat"/>
</dbReference>
<keyword evidence="4" id="KW-0041">Annexin</keyword>
<dbReference type="Pfam" id="PF00191">
    <property type="entry name" value="Annexin"/>
    <property type="match status" value="3"/>
</dbReference>
<dbReference type="FunFam" id="1.10.220.10:FF:000002">
    <property type="entry name" value="Annexin"/>
    <property type="match status" value="1"/>
</dbReference>
<evidence type="ECO:0008006" key="8">
    <source>
        <dbReference type="Google" id="ProtNLM"/>
    </source>
</evidence>
<dbReference type="GO" id="GO:0005737">
    <property type="term" value="C:cytoplasm"/>
    <property type="evidence" value="ECO:0007669"/>
    <property type="project" value="TreeGrafter"/>
</dbReference>
<dbReference type="AlphaFoldDB" id="K3WZ29"/>
<reference evidence="6" key="3">
    <citation type="submission" date="2015-02" db="UniProtKB">
        <authorList>
            <consortium name="EnsemblProtists"/>
        </authorList>
    </citation>
    <scope>IDENTIFICATION</scope>
    <source>
        <strain evidence="6">DAOM BR144</strain>
    </source>
</reference>
<dbReference type="STRING" id="431595.K3WZ29"/>
<dbReference type="GO" id="GO:0005544">
    <property type="term" value="F:calcium-dependent phospholipid binding"/>
    <property type="evidence" value="ECO:0007669"/>
    <property type="project" value="UniProtKB-KW"/>
</dbReference>
<sequence length="334" mass="36995">MQHLYPPSVHELQRQAPSVFPLAVNNACAEIKNACKGLGTDEAALTEVLCSVTPNDRSLVAYRYKELYLEDLKFLLESETSSDLGFLLQLMAVPLNEAEAYALHAAVTGPFHGAPLIYPVILGRTSAELVILKKTYFDIFNQELTVMAKSELSGDLRTIIITALQSQRAAYDPSVHTEEKAEEDTDNLYKAGEGKWGTDEDSFVKLLVTSPPEHLAAIDAVYRKKYNKSIKGAIDAEFSGDAKHALYFYVDWMTDRNKAIADVFENAMVGFGTNEKALSAAVIRYQPFLSEVQPVYEKLHGKPLKERIAEETSGDYSGLLLALFDTPVSEPFAE</sequence>
<dbReference type="PRINTS" id="PR00196">
    <property type="entry name" value="ANNEXIN"/>
</dbReference>
<dbReference type="PANTHER" id="PTHR10502">
    <property type="entry name" value="ANNEXIN"/>
    <property type="match status" value="1"/>
</dbReference>
<evidence type="ECO:0000256" key="4">
    <source>
        <dbReference type="ARBA" id="ARBA00023216"/>
    </source>
</evidence>
<reference evidence="7" key="1">
    <citation type="journal article" date="2010" name="Genome Biol.">
        <title>Genome sequence of the necrotrophic plant pathogen Pythium ultimum reveals original pathogenicity mechanisms and effector repertoire.</title>
        <authorList>
            <person name="Levesque C.A."/>
            <person name="Brouwer H."/>
            <person name="Cano L."/>
            <person name="Hamilton J.P."/>
            <person name="Holt C."/>
            <person name="Huitema E."/>
            <person name="Raffaele S."/>
            <person name="Robideau G.P."/>
            <person name="Thines M."/>
            <person name="Win J."/>
            <person name="Zerillo M.M."/>
            <person name="Beakes G.W."/>
            <person name="Boore J.L."/>
            <person name="Busam D."/>
            <person name="Dumas B."/>
            <person name="Ferriera S."/>
            <person name="Fuerstenberg S.I."/>
            <person name="Gachon C.M."/>
            <person name="Gaulin E."/>
            <person name="Govers F."/>
            <person name="Grenville-Briggs L."/>
            <person name="Horner N."/>
            <person name="Hostetler J."/>
            <person name="Jiang R.H."/>
            <person name="Johnson J."/>
            <person name="Krajaejun T."/>
            <person name="Lin H."/>
            <person name="Meijer H.J."/>
            <person name="Moore B."/>
            <person name="Morris P."/>
            <person name="Phuntmart V."/>
            <person name="Puiu D."/>
            <person name="Shetty J."/>
            <person name="Stajich J.E."/>
            <person name="Tripathy S."/>
            <person name="Wawra S."/>
            <person name="van West P."/>
            <person name="Whitty B.R."/>
            <person name="Coutinho P.M."/>
            <person name="Henrissat B."/>
            <person name="Martin F."/>
            <person name="Thomas P.D."/>
            <person name="Tyler B.M."/>
            <person name="De Vries R.P."/>
            <person name="Kamoun S."/>
            <person name="Yandell M."/>
            <person name="Tisserat N."/>
            <person name="Buell C.R."/>
        </authorList>
    </citation>
    <scope>NUCLEOTIDE SEQUENCE</scope>
    <source>
        <strain evidence="7">DAOM:BR144</strain>
    </source>
</reference>
<dbReference type="EMBL" id="GL376623">
    <property type="status" value="NOT_ANNOTATED_CDS"/>
    <property type="molecule type" value="Genomic_DNA"/>
</dbReference>
<evidence type="ECO:0000256" key="3">
    <source>
        <dbReference type="ARBA" id="ARBA00022837"/>
    </source>
</evidence>
<dbReference type="InterPro" id="IPR037104">
    <property type="entry name" value="Annexin_sf"/>
</dbReference>
<dbReference type="PROSITE" id="PS51897">
    <property type="entry name" value="ANNEXIN_2"/>
    <property type="match status" value="2"/>
</dbReference>
<accession>K3WZ29</accession>
<protein>
    <recommendedName>
        <fullName evidence="8">Annexin</fullName>
    </recommendedName>
</protein>
<keyword evidence="5" id="KW-0111">Calcium/phospholipid-binding</keyword>
<keyword evidence="3" id="KW-0106">Calcium</keyword>
<dbReference type="SUPFAM" id="SSF47874">
    <property type="entry name" value="Annexin"/>
    <property type="match status" value="1"/>
</dbReference>
<dbReference type="eggNOG" id="KOG0819">
    <property type="taxonomic scope" value="Eukaryota"/>
</dbReference>
<keyword evidence="7" id="KW-1185">Reference proteome</keyword>
<evidence type="ECO:0000256" key="2">
    <source>
        <dbReference type="ARBA" id="ARBA00022737"/>
    </source>
</evidence>
<evidence type="ECO:0000313" key="7">
    <source>
        <dbReference type="Proteomes" id="UP000019132"/>
    </source>
</evidence>
<dbReference type="Proteomes" id="UP000019132">
    <property type="component" value="Unassembled WGS sequence"/>
</dbReference>
<evidence type="ECO:0000313" key="6">
    <source>
        <dbReference type="EnsemblProtists" id="PYU1_T010228"/>
    </source>
</evidence>
<dbReference type="EnsemblProtists" id="PYU1_T010228">
    <property type="protein sequence ID" value="PYU1_T010228"/>
    <property type="gene ID" value="PYU1_G010208"/>
</dbReference>
<dbReference type="GO" id="GO:0001786">
    <property type="term" value="F:phosphatidylserine binding"/>
    <property type="evidence" value="ECO:0007669"/>
    <property type="project" value="TreeGrafter"/>
</dbReference>
<dbReference type="Gene3D" id="1.10.220.10">
    <property type="entry name" value="Annexin"/>
    <property type="match status" value="4"/>
</dbReference>
<dbReference type="HOGENOM" id="CLU_025300_0_3_1"/>
<dbReference type="GO" id="GO:0005509">
    <property type="term" value="F:calcium ion binding"/>
    <property type="evidence" value="ECO:0007669"/>
    <property type="project" value="InterPro"/>
</dbReference>